<sequence length="165" mass="18258">MAKLCNDRSVRFAPFLLPSNAPNSLAIHKLCLALLILQLSLSLSQVFHNSSLLLALHPSAFHYETSRLVVFVSLFVNLSWSLSVISAIFGMARNNAALILPNLSLSFLLLPFQMVTLLVLILSSSFALSIANSLGCAFVLAVSIPIEWILLRRIRRKALAEEIWQ</sequence>
<evidence type="ECO:0000313" key="3">
    <source>
        <dbReference type="Proteomes" id="UP001620645"/>
    </source>
</evidence>
<feature type="transmembrane region" description="Helical" evidence="1">
    <location>
        <begin position="103"/>
        <end position="124"/>
    </location>
</feature>
<keyword evidence="1" id="KW-0812">Transmembrane</keyword>
<dbReference type="EMBL" id="JBICCN010000056">
    <property type="protein sequence ID" value="KAL3096914.1"/>
    <property type="molecule type" value="Genomic_DNA"/>
</dbReference>
<comment type="caution">
    <text evidence="2">The sequence shown here is derived from an EMBL/GenBank/DDBJ whole genome shotgun (WGS) entry which is preliminary data.</text>
</comment>
<gene>
    <name evidence="2" type="ORF">niasHS_002630</name>
</gene>
<feature type="transmembrane region" description="Helical" evidence="1">
    <location>
        <begin position="68"/>
        <end position="91"/>
    </location>
</feature>
<keyword evidence="1" id="KW-0472">Membrane</keyword>
<reference evidence="2 3" key="1">
    <citation type="submission" date="2024-10" db="EMBL/GenBank/DDBJ databases">
        <authorList>
            <person name="Kim D."/>
        </authorList>
    </citation>
    <scope>NUCLEOTIDE SEQUENCE [LARGE SCALE GENOMIC DNA]</scope>
    <source>
        <strain evidence="2">Taebaek</strain>
    </source>
</reference>
<organism evidence="2 3">
    <name type="scientific">Heterodera schachtii</name>
    <name type="common">Sugarbeet cyst nematode worm</name>
    <name type="synonym">Tylenchus schachtii</name>
    <dbReference type="NCBI Taxonomy" id="97005"/>
    <lineage>
        <taxon>Eukaryota</taxon>
        <taxon>Metazoa</taxon>
        <taxon>Ecdysozoa</taxon>
        <taxon>Nematoda</taxon>
        <taxon>Chromadorea</taxon>
        <taxon>Rhabditida</taxon>
        <taxon>Tylenchina</taxon>
        <taxon>Tylenchomorpha</taxon>
        <taxon>Tylenchoidea</taxon>
        <taxon>Heteroderidae</taxon>
        <taxon>Heteroderinae</taxon>
        <taxon>Heterodera</taxon>
    </lineage>
</organism>
<keyword evidence="1" id="KW-1133">Transmembrane helix</keyword>
<evidence type="ECO:0000256" key="1">
    <source>
        <dbReference type="SAM" id="Phobius"/>
    </source>
</evidence>
<name>A0ABD2K204_HETSC</name>
<accession>A0ABD2K204</accession>
<keyword evidence="3" id="KW-1185">Reference proteome</keyword>
<dbReference type="Proteomes" id="UP001620645">
    <property type="component" value="Unassembled WGS sequence"/>
</dbReference>
<dbReference type="AlphaFoldDB" id="A0ABD2K204"/>
<evidence type="ECO:0000313" key="2">
    <source>
        <dbReference type="EMBL" id="KAL3096914.1"/>
    </source>
</evidence>
<feature type="transmembrane region" description="Helical" evidence="1">
    <location>
        <begin position="130"/>
        <end position="151"/>
    </location>
</feature>
<proteinExistence type="predicted"/>
<protein>
    <submittedName>
        <fullName evidence="2">Uncharacterized protein</fullName>
    </submittedName>
</protein>